<evidence type="ECO:0000259" key="4">
    <source>
        <dbReference type="PROSITE" id="PS50994"/>
    </source>
</evidence>
<dbReference type="PROSITE" id="PS50994">
    <property type="entry name" value="INTEGRASE"/>
    <property type="match status" value="1"/>
</dbReference>
<feature type="compositionally biased region" description="Basic and acidic residues" evidence="3">
    <location>
        <begin position="171"/>
        <end position="180"/>
    </location>
</feature>
<dbReference type="GO" id="GO:0016787">
    <property type="term" value="F:hydrolase activity"/>
    <property type="evidence" value="ECO:0007669"/>
    <property type="project" value="UniProtKB-KW"/>
</dbReference>
<keyword evidence="2" id="KW-0378">Hydrolase</keyword>
<evidence type="ECO:0000256" key="1">
    <source>
        <dbReference type="ARBA" id="ARBA00022723"/>
    </source>
</evidence>
<dbReference type="InterPro" id="IPR013103">
    <property type="entry name" value="RVT_2"/>
</dbReference>
<dbReference type="InterPro" id="IPR057670">
    <property type="entry name" value="SH3_retrovirus"/>
</dbReference>
<dbReference type="InterPro" id="IPR012337">
    <property type="entry name" value="RNaseH-like_sf"/>
</dbReference>
<dbReference type="Pfam" id="PF25597">
    <property type="entry name" value="SH3_retrovirus"/>
    <property type="match status" value="1"/>
</dbReference>
<dbReference type="SUPFAM" id="SSF53098">
    <property type="entry name" value="Ribonuclease H-like"/>
    <property type="match status" value="1"/>
</dbReference>
<comment type="caution">
    <text evidence="5">The sequence shown here is derived from an EMBL/GenBank/DDBJ whole genome shotgun (WGS) entry which is preliminary data.</text>
</comment>
<dbReference type="InterPro" id="IPR036397">
    <property type="entry name" value="RNaseH_sf"/>
</dbReference>
<dbReference type="GO" id="GO:0003676">
    <property type="term" value="F:nucleic acid binding"/>
    <property type="evidence" value="ECO:0007669"/>
    <property type="project" value="InterPro"/>
</dbReference>
<dbReference type="PANTHER" id="PTHR42648">
    <property type="entry name" value="TRANSPOSASE, PUTATIVE-RELATED"/>
    <property type="match status" value="1"/>
</dbReference>
<name>A0AAV1V0P7_9STRA</name>
<proteinExistence type="predicted"/>
<dbReference type="InterPro" id="IPR039537">
    <property type="entry name" value="Retrotran_Ty1/copia-like"/>
</dbReference>
<feature type="domain" description="Integrase catalytic" evidence="4">
    <location>
        <begin position="1"/>
        <end position="107"/>
    </location>
</feature>
<dbReference type="InterPro" id="IPR001584">
    <property type="entry name" value="Integrase_cat-core"/>
</dbReference>
<organism evidence="5 6">
    <name type="scientific">Peronospora matthiolae</name>
    <dbReference type="NCBI Taxonomy" id="2874970"/>
    <lineage>
        <taxon>Eukaryota</taxon>
        <taxon>Sar</taxon>
        <taxon>Stramenopiles</taxon>
        <taxon>Oomycota</taxon>
        <taxon>Peronosporomycetes</taxon>
        <taxon>Peronosporales</taxon>
        <taxon>Peronosporaceae</taxon>
        <taxon>Peronospora</taxon>
    </lineage>
</organism>
<evidence type="ECO:0000256" key="2">
    <source>
        <dbReference type="ARBA" id="ARBA00022801"/>
    </source>
</evidence>
<accession>A0AAV1V0P7</accession>
<dbReference type="Pfam" id="PF07727">
    <property type="entry name" value="RVT_2"/>
    <property type="match status" value="1"/>
</dbReference>
<dbReference type="GO" id="GO:0015074">
    <property type="term" value="P:DNA integration"/>
    <property type="evidence" value="ECO:0007669"/>
    <property type="project" value="InterPro"/>
</dbReference>
<protein>
    <recommendedName>
        <fullName evidence="4">Integrase catalytic domain-containing protein</fullName>
    </recommendedName>
</protein>
<evidence type="ECO:0000313" key="5">
    <source>
        <dbReference type="EMBL" id="CAK7939757.1"/>
    </source>
</evidence>
<feature type="region of interest" description="Disordered" evidence="3">
    <location>
        <begin position="282"/>
        <end position="306"/>
    </location>
</feature>
<dbReference type="EMBL" id="CAKLBY020000249">
    <property type="protein sequence ID" value="CAK7939757.1"/>
    <property type="molecule type" value="Genomic_DNA"/>
</dbReference>
<dbReference type="InterPro" id="IPR043502">
    <property type="entry name" value="DNA/RNA_pol_sf"/>
</dbReference>
<dbReference type="AlphaFoldDB" id="A0AAV1V0P7"/>
<dbReference type="SUPFAM" id="SSF56672">
    <property type="entry name" value="DNA/RNA polymerases"/>
    <property type="match status" value="1"/>
</dbReference>
<evidence type="ECO:0000256" key="3">
    <source>
        <dbReference type="SAM" id="MobiDB-lite"/>
    </source>
</evidence>
<reference evidence="5" key="1">
    <citation type="submission" date="2024-01" db="EMBL/GenBank/DDBJ databases">
        <authorList>
            <person name="Webb A."/>
        </authorList>
    </citation>
    <scope>NUCLEOTIDE SEQUENCE</scope>
    <source>
        <strain evidence="5">Pm1</strain>
    </source>
</reference>
<dbReference type="PANTHER" id="PTHR42648:SF28">
    <property type="entry name" value="TRANSPOSON-ENCODED PROTEIN WITH RIBONUCLEASE H-LIKE AND RETROVIRUS ZINC FINGER-LIKE DOMAINS"/>
    <property type="match status" value="1"/>
</dbReference>
<evidence type="ECO:0000313" key="6">
    <source>
        <dbReference type="Proteomes" id="UP001162060"/>
    </source>
</evidence>
<feature type="region of interest" description="Disordered" evidence="3">
    <location>
        <begin position="166"/>
        <end position="193"/>
    </location>
</feature>
<dbReference type="Gene3D" id="3.30.420.10">
    <property type="entry name" value="Ribonuclease H-like superfamily/Ribonuclease H"/>
    <property type="match status" value="1"/>
</dbReference>
<sequence length="608" mass="68620">MKTQAGVSVRTIRSDNGGEYTSTDMKTYCALKNVKQEFTIPHNPQQNGMAERANRTLVEMARCMLKDSDMEKTFLAEALVTAAYIRNTISTATRTHTTPYEETFNRLFDYGSLRVFGTECFAHVPKTKRSKLDDSGVRCRMLGYLENQKGYRLLNASTGQIMHSRSVTFDESTREKVKPETDEDVESDGHETELTDTKFHGSVDANLNDNGARGMASEHQLVHCNYPQTHQLQVVDTRGSESLPGSTSIQPHGNAEVQVQGHHQLNGSTDIVLTDLEESMSPRMTGRQMITSKPSGTPDRDGLNQRRVRPARKKRGILRYEDEFNGMRRMDSNEADLEDEFDGLHCYSTALNDEKQTTHDGIMQSELKVQWKAAMDAEIKSLSQHKKWELVDLPPGKKMIGSRWLFKVKLNADGSINKFKARLVAQGFTQQFGVDFNETFAPVAKQTTVRTVLSIAAGENLDAEQVDVDTAFLCAPIEDELYIKQSDGYEDKTHPYKVCRLLKSLYGTKQAARQWNKTLDDFFGAHDFVRADADPCLYTRISSREYSAVVVYVDDIIIVSKTQDGVRKIIKDLKTAFSIKELGEPRFILGIEVTRDRTNRTLTLSQRG</sequence>
<dbReference type="Proteomes" id="UP001162060">
    <property type="component" value="Unassembled WGS sequence"/>
</dbReference>
<keyword evidence="1" id="KW-0479">Metal-binding</keyword>
<gene>
    <name evidence="5" type="ORF">PM001_LOCUS24907</name>
</gene>
<dbReference type="GO" id="GO:0046872">
    <property type="term" value="F:metal ion binding"/>
    <property type="evidence" value="ECO:0007669"/>
    <property type="project" value="UniProtKB-KW"/>
</dbReference>